<evidence type="ECO:0000256" key="1">
    <source>
        <dbReference type="SAM" id="SignalP"/>
    </source>
</evidence>
<accession>A0AAV1DPQ2</accession>
<dbReference type="EMBL" id="OX459123">
    <property type="protein sequence ID" value="CAI9109868.1"/>
    <property type="molecule type" value="Genomic_DNA"/>
</dbReference>
<dbReference type="AlphaFoldDB" id="A0AAV1DPQ2"/>
<evidence type="ECO:0000313" key="3">
    <source>
        <dbReference type="Proteomes" id="UP001161247"/>
    </source>
</evidence>
<reference evidence="2" key="1">
    <citation type="submission" date="2023-03" db="EMBL/GenBank/DDBJ databases">
        <authorList>
            <person name="Julca I."/>
        </authorList>
    </citation>
    <scope>NUCLEOTIDE SEQUENCE</scope>
</reference>
<feature type="chain" id="PRO_5043920159" evidence="1">
    <location>
        <begin position="25"/>
        <end position="127"/>
    </location>
</feature>
<organism evidence="2 3">
    <name type="scientific">Oldenlandia corymbosa var. corymbosa</name>
    <dbReference type="NCBI Taxonomy" id="529605"/>
    <lineage>
        <taxon>Eukaryota</taxon>
        <taxon>Viridiplantae</taxon>
        <taxon>Streptophyta</taxon>
        <taxon>Embryophyta</taxon>
        <taxon>Tracheophyta</taxon>
        <taxon>Spermatophyta</taxon>
        <taxon>Magnoliopsida</taxon>
        <taxon>eudicotyledons</taxon>
        <taxon>Gunneridae</taxon>
        <taxon>Pentapetalae</taxon>
        <taxon>asterids</taxon>
        <taxon>lamiids</taxon>
        <taxon>Gentianales</taxon>
        <taxon>Rubiaceae</taxon>
        <taxon>Rubioideae</taxon>
        <taxon>Spermacoceae</taxon>
        <taxon>Hedyotis-Oldenlandia complex</taxon>
        <taxon>Oldenlandia</taxon>
    </lineage>
</organism>
<dbReference type="Proteomes" id="UP001161247">
    <property type="component" value="Chromosome 6"/>
</dbReference>
<protein>
    <submittedName>
        <fullName evidence="2">OLC1v1009788C1</fullName>
    </submittedName>
</protein>
<gene>
    <name evidence="2" type="ORF">OLC1_LOCUS17659</name>
</gene>
<keyword evidence="3" id="KW-1185">Reference proteome</keyword>
<proteinExistence type="predicted"/>
<sequence length="127" mass="13389">MGMLKQNSCHVVLLLILFITISLNEHYCYLGFRGASAASIIDGEWFPGGNQDDFGGGEILLSRNNAAGGRLLLQSDSSISYKALQPGPVCGTAQYSNCIVSGNSGGGCSGDYNRCKRAVLASDSKTF</sequence>
<evidence type="ECO:0000313" key="2">
    <source>
        <dbReference type="EMBL" id="CAI9109868.1"/>
    </source>
</evidence>
<name>A0AAV1DPQ2_OLDCO</name>
<keyword evidence="1" id="KW-0732">Signal</keyword>
<feature type="signal peptide" evidence="1">
    <location>
        <begin position="1"/>
        <end position="24"/>
    </location>
</feature>